<dbReference type="Pfam" id="PF21352">
    <property type="entry name" value="Zn_ribbon_Thio2"/>
    <property type="match status" value="1"/>
</dbReference>
<reference evidence="7" key="1">
    <citation type="submission" date="2018-06" db="EMBL/GenBank/DDBJ databases">
        <authorList>
            <person name="Zhirakovskaya E."/>
        </authorList>
    </citation>
    <scope>NUCLEOTIDE SEQUENCE</scope>
</reference>
<dbReference type="CDD" id="cd02947">
    <property type="entry name" value="TRX_family"/>
    <property type="match status" value="1"/>
</dbReference>
<dbReference type="NCBIfam" id="NF008229">
    <property type="entry name" value="PRK10996.1"/>
    <property type="match status" value="1"/>
</dbReference>
<dbReference type="GO" id="GO:0046872">
    <property type="term" value="F:metal ion binding"/>
    <property type="evidence" value="ECO:0007669"/>
    <property type="project" value="UniProtKB-KW"/>
</dbReference>
<gene>
    <name evidence="7" type="ORF">MNBD_GAMMA12-433</name>
</gene>
<accession>A0A3B0ZCX6</accession>
<keyword evidence="2" id="KW-0479">Metal-binding</keyword>
<evidence type="ECO:0000256" key="5">
    <source>
        <dbReference type="ARBA" id="ARBA00023284"/>
    </source>
</evidence>
<evidence type="ECO:0000313" key="7">
    <source>
        <dbReference type="EMBL" id="VAW79224.1"/>
    </source>
</evidence>
<dbReference type="Gene3D" id="3.40.30.10">
    <property type="entry name" value="Glutaredoxin"/>
    <property type="match status" value="1"/>
</dbReference>
<feature type="domain" description="Thioredoxin" evidence="6">
    <location>
        <begin position="30"/>
        <end position="147"/>
    </location>
</feature>
<dbReference type="NCBIfam" id="TIGR01068">
    <property type="entry name" value="thioredoxin"/>
    <property type="match status" value="1"/>
</dbReference>
<evidence type="ECO:0000256" key="2">
    <source>
        <dbReference type="ARBA" id="ARBA00022723"/>
    </source>
</evidence>
<evidence type="ECO:0000256" key="1">
    <source>
        <dbReference type="ARBA" id="ARBA00022448"/>
    </source>
</evidence>
<dbReference type="PROSITE" id="PS00194">
    <property type="entry name" value="THIOREDOXIN_1"/>
    <property type="match status" value="1"/>
</dbReference>
<dbReference type="AlphaFoldDB" id="A0A3B0ZCX6"/>
<sequence length="147" mass="16508">MKNMNDSQHIVCPHCHSTNRIPQEKDSLLAKCGQCKKSIFDGYPATLDESSFDSHLNNSDIPVVVDFWAEWCGPCKSMAPVFEQTAKQMQPKVQLSKVDTDANQHLMARFNIRGIPTLIIFKGGQEVGRKSGAIPANELQNWIKEHL</sequence>
<dbReference type="InterPro" id="IPR049299">
    <property type="entry name" value="Thio2_N"/>
</dbReference>
<dbReference type="SUPFAM" id="SSF52833">
    <property type="entry name" value="Thioredoxin-like"/>
    <property type="match status" value="1"/>
</dbReference>
<dbReference type="PRINTS" id="PR00421">
    <property type="entry name" value="THIOREDOXIN"/>
</dbReference>
<dbReference type="GO" id="GO:0005829">
    <property type="term" value="C:cytosol"/>
    <property type="evidence" value="ECO:0007669"/>
    <property type="project" value="TreeGrafter"/>
</dbReference>
<dbReference type="EMBL" id="UOFL01000171">
    <property type="protein sequence ID" value="VAW79224.1"/>
    <property type="molecule type" value="Genomic_DNA"/>
</dbReference>
<evidence type="ECO:0000256" key="4">
    <source>
        <dbReference type="ARBA" id="ARBA00023157"/>
    </source>
</evidence>
<protein>
    <submittedName>
        <fullName evidence="7">Thioredoxin</fullName>
    </submittedName>
</protein>
<dbReference type="PROSITE" id="PS51352">
    <property type="entry name" value="THIOREDOXIN_2"/>
    <property type="match status" value="1"/>
</dbReference>
<proteinExistence type="predicted"/>
<keyword evidence="1" id="KW-0813">Transport</keyword>
<dbReference type="PANTHER" id="PTHR45663">
    <property type="entry name" value="GEO12009P1"/>
    <property type="match status" value="1"/>
</dbReference>
<dbReference type="FunFam" id="3.40.30.10:FF:000001">
    <property type="entry name" value="Thioredoxin"/>
    <property type="match status" value="1"/>
</dbReference>
<dbReference type="Pfam" id="PF00085">
    <property type="entry name" value="Thioredoxin"/>
    <property type="match status" value="1"/>
</dbReference>
<dbReference type="InterPro" id="IPR017937">
    <property type="entry name" value="Thioredoxin_CS"/>
</dbReference>
<keyword evidence="4" id="KW-1015">Disulfide bond</keyword>
<dbReference type="InterPro" id="IPR013766">
    <property type="entry name" value="Thioredoxin_domain"/>
</dbReference>
<evidence type="ECO:0000256" key="3">
    <source>
        <dbReference type="ARBA" id="ARBA00022982"/>
    </source>
</evidence>
<dbReference type="Gene3D" id="2.30.30.380">
    <property type="entry name" value="Zn-finger domain of Sec23/24"/>
    <property type="match status" value="1"/>
</dbReference>
<dbReference type="PANTHER" id="PTHR45663:SF11">
    <property type="entry name" value="GEO12009P1"/>
    <property type="match status" value="1"/>
</dbReference>
<keyword evidence="3" id="KW-0249">Electron transport</keyword>
<dbReference type="InterPro" id="IPR005746">
    <property type="entry name" value="Thioredoxin"/>
</dbReference>
<keyword evidence="5" id="KW-0676">Redox-active center</keyword>
<name>A0A3B0ZCX6_9ZZZZ</name>
<dbReference type="InterPro" id="IPR036249">
    <property type="entry name" value="Thioredoxin-like_sf"/>
</dbReference>
<dbReference type="GO" id="GO:0015035">
    <property type="term" value="F:protein-disulfide reductase activity"/>
    <property type="evidence" value="ECO:0007669"/>
    <property type="project" value="InterPro"/>
</dbReference>
<organism evidence="7">
    <name type="scientific">hydrothermal vent metagenome</name>
    <dbReference type="NCBI Taxonomy" id="652676"/>
    <lineage>
        <taxon>unclassified sequences</taxon>
        <taxon>metagenomes</taxon>
        <taxon>ecological metagenomes</taxon>
    </lineage>
</organism>
<evidence type="ECO:0000259" key="6">
    <source>
        <dbReference type="PROSITE" id="PS51352"/>
    </source>
</evidence>
<dbReference type="GO" id="GO:0045454">
    <property type="term" value="P:cell redox homeostasis"/>
    <property type="evidence" value="ECO:0007669"/>
    <property type="project" value="TreeGrafter"/>
</dbReference>